<organism evidence="2 3">
    <name type="scientific">Alkalicoccobacillus porphyridii</name>
    <dbReference type="NCBI Taxonomy" id="2597270"/>
    <lineage>
        <taxon>Bacteria</taxon>
        <taxon>Bacillati</taxon>
        <taxon>Bacillota</taxon>
        <taxon>Bacilli</taxon>
        <taxon>Bacillales</taxon>
        <taxon>Bacillaceae</taxon>
        <taxon>Alkalicoccobacillus</taxon>
    </lineage>
</organism>
<gene>
    <name evidence="2" type="ORF">FN960_04300</name>
</gene>
<dbReference type="AlphaFoldDB" id="A0A554A224"/>
<keyword evidence="1" id="KW-0472">Membrane</keyword>
<comment type="caution">
    <text evidence="2">The sequence shown here is derived from an EMBL/GenBank/DDBJ whole genome shotgun (WGS) entry which is preliminary data.</text>
</comment>
<dbReference type="Proteomes" id="UP000318521">
    <property type="component" value="Unassembled WGS sequence"/>
</dbReference>
<dbReference type="RefSeq" id="WP_143847260.1">
    <property type="nucleotide sequence ID" value="NZ_VLXZ01000002.1"/>
</dbReference>
<protein>
    <submittedName>
        <fullName evidence="2">DUF3221 domain-containing protein</fullName>
    </submittedName>
</protein>
<evidence type="ECO:0000313" key="2">
    <source>
        <dbReference type="EMBL" id="TSB47744.1"/>
    </source>
</evidence>
<proteinExistence type="predicted"/>
<keyword evidence="3" id="KW-1185">Reference proteome</keyword>
<reference evidence="2 3" key="1">
    <citation type="submission" date="2019-07" db="EMBL/GenBank/DDBJ databases">
        <authorList>
            <person name="Park Y.J."/>
            <person name="Jeong S.E."/>
            <person name="Jung H.S."/>
        </authorList>
    </citation>
    <scope>NUCLEOTIDE SEQUENCE [LARGE SCALE GENOMIC DNA]</scope>
    <source>
        <strain evidence="3">P16(2019)</strain>
    </source>
</reference>
<evidence type="ECO:0000256" key="1">
    <source>
        <dbReference type="SAM" id="Phobius"/>
    </source>
</evidence>
<keyword evidence="1" id="KW-0812">Transmembrane</keyword>
<evidence type="ECO:0000313" key="3">
    <source>
        <dbReference type="Proteomes" id="UP000318521"/>
    </source>
</evidence>
<sequence>MVNSPAFKQFFIAFLVIVVLIIMYNESTSLKVSSVDLSELPDDTLTFEGYVVAKRINSIWISEEPVSFTGRIFGLFSGYGPGSVIVSKHDEAPEEDLFNRLKTNQKVRVYGDILRESNPPRTSAYAVEVID</sequence>
<name>A0A554A224_9BACI</name>
<dbReference type="OrthoDB" id="2890443at2"/>
<dbReference type="EMBL" id="VLXZ01000002">
    <property type="protein sequence ID" value="TSB47744.1"/>
    <property type="molecule type" value="Genomic_DNA"/>
</dbReference>
<keyword evidence="1" id="KW-1133">Transmembrane helix</keyword>
<feature type="transmembrane region" description="Helical" evidence="1">
    <location>
        <begin position="6"/>
        <end position="24"/>
    </location>
</feature>
<accession>A0A554A224</accession>
<dbReference type="InterPro" id="IPR021598">
    <property type="entry name" value="DUF3221"/>
</dbReference>
<dbReference type="Pfam" id="PF11518">
    <property type="entry name" value="DUF3221"/>
    <property type="match status" value="1"/>
</dbReference>